<proteinExistence type="predicted"/>
<accession>A0ABU9IKA7</accession>
<reference evidence="1 2" key="1">
    <citation type="submission" date="2024-04" db="EMBL/GenBank/DDBJ databases">
        <title>Flavobacterium sp. DGU38 16S ribosomal RNA gene Genome sequencing and assembly.</title>
        <authorList>
            <person name="Park S."/>
        </authorList>
    </citation>
    <scope>NUCLEOTIDE SEQUENCE [LARGE SCALE GENOMIC DNA]</scope>
    <source>
        <strain evidence="1 2">DGU38</strain>
    </source>
</reference>
<dbReference type="Proteomes" id="UP001485226">
    <property type="component" value="Unassembled WGS sequence"/>
</dbReference>
<keyword evidence="2" id="KW-1185">Reference proteome</keyword>
<protein>
    <recommendedName>
        <fullName evidence="3">DUF2946 domain-containing protein</fullName>
    </recommendedName>
</protein>
<comment type="caution">
    <text evidence="1">The sequence shown here is derived from an EMBL/GenBank/DDBJ whole genome shotgun (WGS) entry which is preliminary data.</text>
</comment>
<dbReference type="EMBL" id="JBBYHS010000003">
    <property type="protein sequence ID" value="MEL1252869.1"/>
    <property type="molecule type" value="Genomic_DNA"/>
</dbReference>
<organism evidence="1 2">
    <name type="scientific">Flavobacterium calami</name>
    <dbReference type="NCBI Taxonomy" id="3139144"/>
    <lineage>
        <taxon>Bacteria</taxon>
        <taxon>Pseudomonadati</taxon>
        <taxon>Bacteroidota</taxon>
        <taxon>Flavobacteriia</taxon>
        <taxon>Flavobacteriales</taxon>
        <taxon>Flavobacteriaceae</taxon>
        <taxon>Flavobacterium</taxon>
    </lineage>
</organism>
<gene>
    <name evidence="1" type="ORF">AAEO57_03710</name>
</gene>
<evidence type="ECO:0000313" key="1">
    <source>
        <dbReference type="EMBL" id="MEL1252869.1"/>
    </source>
</evidence>
<evidence type="ECO:0008006" key="3">
    <source>
        <dbReference type="Google" id="ProtNLM"/>
    </source>
</evidence>
<sequence>MKRRQLITGFSLGLMVLLSILFQSVHSYEHITQQLSEKKCHHSYNDTNGEITHQHHNDDTCFICHFAFGSYITPEKFAFQFFSNHQEIPYFFGFSECFISFTGSLYTLRGPPLAIVS</sequence>
<name>A0ABU9IKA7_9FLAO</name>
<dbReference type="RefSeq" id="WP_341689608.1">
    <property type="nucleotide sequence ID" value="NZ_JBBYHS010000003.1"/>
</dbReference>
<evidence type="ECO:0000313" key="2">
    <source>
        <dbReference type="Proteomes" id="UP001485226"/>
    </source>
</evidence>